<dbReference type="Pfam" id="PF03664">
    <property type="entry name" value="Glyco_hydro_62"/>
    <property type="match status" value="1"/>
</dbReference>
<dbReference type="EMBL" id="JAZGSY010000369">
    <property type="protein sequence ID" value="KAL1836764.1"/>
    <property type="molecule type" value="Genomic_DNA"/>
</dbReference>
<gene>
    <name evidence="10" type="ORF">VTJ49DRAFT_4704</name>
</gene>
<keyword evidence="11" id="KW-1185">Reference proteome</keyword>
<evidence type="ECO:0000256" key="6">
    <source>
        <dbReference type="ARBA" id="ARBA00022801"/>
    </source>
</evidence>
<protein>
    <recommendedName>
        <fullName evidence="8">Alpha-L-arabinofuranosidase</fullName>
        <ecNumber evidence="8">3.2.1.55</ecNumber>
    </recommendedName>
</protein>
<dbReference type="InterPro" id="IPR023296">
    <property type="entry name" value="Glyco_hydro_beta-prop_sf"/>
</dbReference>
<evidence type="ECO:0000256" key="8">
    <source>
        <dbReference type="RuleBase" id="RU368117"/>
    </source>
</evidence>
<comment type="caution">
    <text evidence="10">The sequence shown here is derived from an EMBL/GenBank/DDBJ whole genome shotgun (WGS) entry which is preliminary data.</text>
</comment>
<comment type="subcellular location">
    <subcellularLocation>
        <location evidence="2 8">Secreted</location>
    </subcellularLocation>
</comment>
<evidence type="ECO:0000313" key="10">
    <source>
        <dbReference type="EMBL" id="KAL1836764.1"/>
    </source>
</evidence>
<keyword evidence="6 8" id="KW-0378">Hydrolase</keyword>
<evidence type="ECO:0000256" key="4">
    <source>
        <dbReference type="ARBA" id="ARBA00022525"/>
    </source>
</evidence>
<dbReference type="EC" id="3.2.1.55" evidence="8"/>
<evidence type="ECO:0000256" key="2">
    <source>
        <dbReference type="ARBA" id="ARBA00004613"/>
    </source>
</evidence>
<sequence length="364" mass="40804">MRSSAALAALAALWAGAVTAMPALPRSSDVDTSSNPLPSSFKWVSTGPLVGPKADDRNIAGIKDPTVVKIDGTYHVFASTAKSEGYNMVYFNFTDLYSAGSAPFYYLDQAPLGYGYRAAPQVFYFEPHKLWYLVYQNGNAAYSTNPDISDPSKWTAPEVFYPNGMPKIIEDNIGDGYWVDMWVVCDEEEDPNKSLCHLFSSDDNGHLYRSETTRAQFPRGMSQPVMALRDDENKYALWEAACIYRVKGATGNQKYILIVEAFTADGHRYFRSWTSSSIDGEWIPLADTEANPFAGERNVVFEEGVEKWTRSISHGEVVRTEPDQTLTVDFSVPLEFMYQGVDPNAQTEYNALPWRLAMIKQLRD</sequence>
<proteinExistence type="inferred from homology"/>
<comment type="function">
    <text evidence="8">Alpha-L-arabinofuranosidase involved in the hydrolysis of xylan, a major structural heterogeneous polysaccharide found in plant biomass representing the second most abundant polysaccharide in the biosphere, after cellulose.</text>
</comment>
<feature type="chain" id="PRO_5046106640" description="Alpha-L-arabinofuranosidase" evidence="9">
    <location>
        <begin position="21"/>
        <end position="364"/>
    </location>
</feature>
<name>A0ABR3V4S6_HUMIN</name>
<evidence type="ECO:0000256" key="3">
    <source>
        <dbReference type="ARBA" id="ARBA00007396"/>
    </source>
</evidence>
<keyword evidence="7 8" id="KW-0326">Glycosidase</keyword>
<dbReference type="CDD" id="cd08987">
    <property type="entry name" value="GH62"/>
    <property type="match status" value="1"/>
</dbReference>
<accession>A0ABR3V4S6</accession>
<comment type="similarity">
    <text evidence="3 8">Belongs to the glycosyl hydrolase 62 family.</text>
</comment>
<organism evidence="10 11">
    <name type="scientific">Humicola insolens</name>
    <name type="common">Soft-rot fungus</name>
    <dbReference type="NCBI Taxonomy" id="85995"/>
    <lineage>
        <taxon>Eukaryota</taxon>
        <taxon>Fungi</taxon>
        <taxon>Dikarya</taxon>
        <taxon>Ascomycota</taxon>
        <taxon>Pezizomycotina</taxon>
        <taxon>Sordariomycetes</taxon>
        <taxon>Sordariomycetidae</taxon>
        <taxon>Sordariales</taxon>
        <taxon>Chaetomiaceae</taxon>
        <taxon>Mycothermus</taxon>
    </lineage>
</organism>
<comment type="catalytic activity">
    <reaction evidence="1 8">
        <text>Hydrolysis of terminal non-reducing alpha-L-arabinofuranoside residues in alpha-L-arabinosides.</text>
        <dbReference type="EC" id="3.2.1.55"/>
    </reaction>
</comment>
<evidence type="ECO:0000256" key="7">
    <source>
        <dbReference type="ARBA" id="ARBA00023295"/>
    </source>
</evidence>
<keyword evidence="4 8" id="KW-0964">Secreted</keyword>
<evidence type="ECO:0000256" key="5">
    <source>
        <dbReference type="ARBA" id="ARBA00022729"/>
    </source>
</evidence>
<dbReference type="PANTHER" id="PTHR40631">
    <property type="entry name" value="ALPHA-L-ARABINOFURANOSIDASE AXHA-2-RELATED"/>
    <property type="match status" value="1"/>
</dbReference>
<feature type="signal peptide" evidence="9">
    <location>
        <begin position="1"/>
        <end position="20"/>
    </location>
</feature>
<evidence type="ECO:0000256" key="9">
    <source>
        <dbReference type="SAM" id="SignalP"/>
    </source>
</evidence>
<reference evidence="10 11" key="1">
    <citation type="journal article" date="2024" name="Commun. Biol.">
        <title>Comparative genomic analysis of thermophilic fungi reveals convergent evolutionary adaptations and gene losses.</title>
        <authorList>
            <person name="Steindorff A.S."/>
            <person name="Aguilar-Pontes M.V."/>
            <person name="Robinson A.J."/>
            <person name="Andreopoulos B."/>
            <person name="LaButti K."/>
            <person name="Kuo A."/>
            <person name="Mondo S."/>
            <person name="Riley R."/>
            <person name="Otillar R."/>
            <person name="Haridas S."/>
            <person name="Lipzen A."/>
            <person name="Grimwood J."/>
            <person name="Schmutz J."/>
            <person name="Clum A."/>
            <person name="Reid I.D."/>
            <person name="Moisan M.C."/>
            <person name="Butler G."/>
            <person name="Nguyen T.T.M."/>
            <person name="Dewar K."/>
            <person name="Conant G."/>
            <person name="Drula E."/>
            <person name="Henrissat B."/>
            <person name="Hansel C."/>
            <person name="Singer S."/>
            <person name="Hutchinson M.I."/>
            <person name="de Vries R.P."/>
            <person name="Natvig D.O."/>
            <person name="Powell A.J."/>
            <person name="Tsang A."/>
            <person name="Grigoriev I.V."/>
        </authorList>
    </citation>
    <scope>NUCLEOTIDE SEQUENCE [LARGE SCALE GENOMIC DNA]</scope>
    <source>
        <strain evidence="10 11">CBS 620.91</strain>
    </source>
</reference>
<dbReference type="Proteomes" id="UP001583172">
    <property type="component" value="Unassembled WGS sequence"/>
</dbReference>
<dbReference type="Gene3D" id="2.115.10.20">
    <property type="entry name" value="Glycosyl hydrolase domain, family 43"/>
    <property type="match status" value="1"/>
</dbReference>
<keyword evidence="5 8" id="KW-0732">Signal</keyword>
<dbReference type="SUPFAM" id="SSF75005">
    <property type="entry name" value="Arabinanase/levansucrase/invertase"/>
    <property type="match status" value="1"/>
</dbReference>
<evidence type="ECO:0000256" key="1">
    <source>
        <dbReference type="ARBA" id="ARBA00001462"/>
    </source>
</evidence>
<evidence type="ECO:0000313" key="11">
    <source>
        <dbReference type="Proteomes" id="UP001583172"/>
    </source>
</evidence>
<dbReference type="InterPro" id="IPR005193">
    <property type="entry name" value="GH62_arabinosidase"/>
</dbReference>
<dbReference type="PANTHER" id="PTHR40631:SF2">
    <property type="entry name" value="ALPHA-L-ARABINOFURANOSIDASE"/>
    <property type="match status" value="1"/>
</dbReference>